<dbReference type="Proteomes" id="UP000249287">
    <property type="component" value="Segment"/>
</dbReference>
<dbReference type="KEGG" id="vg:36843387"/>
<evidence type="ECO:0000313" key="1">
    <source>
        <dbReference type="EMBL" id="AVK76674.1"/>
    </source>
</evidence>
<reference evidence="1" key="1">
    <citation type="journal article" date="2018" name="Nat. Commun.">
        <title>Diversity and evolution of the emerging Pandoraviridae family.</title>
        <authorList>
            <person name="Legendre M."/>
            <person name="Fabre E."/>
            <person name="Poirot O."/>
            <person name="Jeudy S."/>
            <person name="Lartigue A."/>
            <person name="Alempic J.M."/>
            <person name="Beucher L."/>
            <person name="Philippe N."/>
            <person name="Bertaux L."/>
            <person name="Christo-Foroux E."/>
            <person name="Labadie K."/>
            <person name="Coute Y."/>
            <person name="Abergel C."/>
            <person name="Claverie J.M."/>
        </authorList>
    </citation>
    <scope>NUCLEOTIDE SEQUENCE [LARGE SCALE GENOMIC DNA]</scope>
    <source>
        <strain evidence="1">Neocaledonia</strain>
    </source>
</reference>
<gene>
    <name evidence="1" type="ORF">pneo_cds_1067</name>
</gene>
<protein>
    <submittedName>
        <fullName evidence="1">Uncharacterized protein</fullName>
    </submittedName>
</protein>
<organism evidence="1">
    <name type="scientific">Pandoravirus neocaledonia</name>
    <dbReference type="NCBI Taxonomy" id="2107708"/>
    <lineage>
        <taxon>Viruses</taxon>
        <taxon>Pandoravirus</taxon>
    </lineage>
</organism>
<dbReference type="GeneID" id="36843387"/>
<sequence length="419" mass="46755">MCTRRQYVRGADMLADLLSLDDLRDAATDAIRHDRPSSLMTTLAHICRRHSQRAQGLPPSGDPRGGISPRPYYDKLALDIWRRVMRHNTTATMAAVFAVKQDPHVRDTLKTALIHEWRGNCRVLIFDALRLKNHAVVKALPRDAYDAKTVLGAALDSGDLPFARWLIEHHYDENQITDTLCGMSIPEATRSALRYDSSNHHWWYSWLASCGCEPAASDVARILDQSPAIPGDNHDMARFVEAWPRQSTAFDGGRFVVALVCAQHPRIGWGARERIAEAVAPHAPDISALLVDGMWRQAISQFDRLIRKVRDPNDALSISNALVWLCRKARRWGLLSEYSTDDLILENTQNCPHGGAPAAVVLRASQDNNGQRARLSASLLCAIVKHTDNEATTNVKQTIFSLISVLDTAKLFDKQASHI</sequence>
<accession>A0A2U7UE10</accession>
<dbReference type="RefSeq" id="YP_009482677.1">
    <property type="nucleotide sequence ID" value="NC_037666.1"/>
</dbReference>
<name>A0A2U7UE10_9VIRU</name>
<dbReference type="EMBL" id="MG011690">
    <property type="protein sequence ID" value="AVK76674.1"/>
    <property type="molecule type" value="Genomic_DNA"/>
</dbReference>
<proteinExistence type="predicted"/>